<dbReference type="GO" id="GO:0005886">
    <property type="term" value="C:plasma membrane"/>
    <property type="evidence" value="ECO:0007669"/>
    <property type="project" value="UniProtKB-SubCell"/>
</dbReference>
<dbReference type="InterPro" id="IPR001806">
    <property type="entry name" value="Small_GTPase"/>
</dbReference>
<evidence type="ECO:0000313" key="9">
    <source>
        <dbReference type="EMBL" id="GAV05433.1"/>
    </source>
</evidence>
<dbReference type="Gene3D" id="3.40.50.300">
    <property type="entry name" value="P-loop containing nucleotide triphosphate hydrolases"/>
    <property type="match status" value="1"/>
</dbReference>
<dbReference type="SMART" id="SM00175">
    <property type="entry name" value="RAB"/>
    <property type="match status" value="1"/>
</dbReference>
<dbReference type="EMBL" id="BDGG01000012">
    <property type="protein sequence ID" value="GAV05433.1"/>
    <property type="molecule type" value="Genomic_DNA"/>
</dbReference>
<dbReference type="PROSITE" id="PS51421">
    <property type="entry name" value="RAS"/>
    <property type="match status" value="1"/>
</dbReference>
<gene>
    <name evidence="9" type="primary">RvY_15569</name>
    <name evidence="9" type="synonym">RvY_15569.1</name>
    <name evidence="9" type="ORF">RvY_15569-1</name>
</gene>
<evidence type="ECO:0000256" key="8">
    <source>
        <dbReference type="SAM" id="MobiDB-lite"/>
    </source>
</evidence>
<dbReference type="GO" id="GO:0031681">
    <property type="term" value="F:G-protein beta-subunit binding"/>
    <property type="evidence" value="ECO:0007669"/>
    <property type="project" value="TreeGrafter"/>
</dbReference>
<dbReference type="PANTHER" id="PTHR46149">
    <property type="entry name" value="MIP08469P"/>
    <property type="match status" value="1"/>
</dbReference>
<sequence>MSDLLTELQCTKPPPNNCFRLIVLVGSAKVGKTAIVRRFLHQEFHDTYVPTIEDFHRKIYKIRGEVFQLDILDTSGSIQTFPAMRRCMLLTGDAFLLVYSIDSRESFEEVLRLREQIGESIRSANTNNCTKNNKPKNLPIPMLIAGSNKSDKEVTRAVAAGEVAHVLSRIKDGALCSFVECSAKNNQGIVDAFGSLFTVADFPEEMIPSTERRISLTHGGNIVPRRVDSGRNGLRRRHGLSLRRRLSDAYSALILNVRRPSIRTDLVMVQTKAEQLATPRSKRRRHKSSVRRTDSYQPSTTDSAKDSSIEIDPYRRKAGHCCIL</sequence>
<dbReference type="InterPro" id="IPR005225">
    <property type="entry name" value="Small_GTP-bd"/>
</dbReference>
<dbReference type="SMART" id="SM00173">
    <property type="entry name" value="RAS"/>
    <property type="match status" value="1"/>
</dbReference>
<dbReference type="Pfam" id="PF00071">
    <property type="entry name" value="Ras"/>
    <property type="match status" value="1"/>
</dbReference>
<dbReference type="GO" id="GO:0003924">
    <property type="term" value="F:GTPase activity"/>
    <property type="evidence" value="ECO:0007669"/>
    <property type="project" value="InterPro"/>
</dbReference>
<comment type="subcellular location">
    <subcellularLocation>
        <location evidence="1">Cell membrane</location>
        <topology evidence="1">Lipid-anchor</topology>
    </subcellularLocation>
</comment>
<keyword evidence="3" id="KW-0488">Methylation</keyword>
<keyword evidence="2" id="KW-1003">Cell membrane</keyword>
<comment type="caution">
    <text evidence="9">The sequence shown here is derived from an EMBL/GenBank/DDBJ whole genome shotgun (WGS) entry which is preliminary data.</text>
</comment>
<evidence type="ECO:0000256" key="5">
    <source>
        <dbReference type="ARBA" id="ARBA00023136"/>
    </source>
</evidence>
<keyword evidence="10" id="KW-1185">Reference proteome</keyword>
<evidence type="ECO:0000256" key="7">
    <source>
        <dbReference type="ARBA" id="ARBA00038061"/>
    </source>
</evidence>
<dbReference type="GO" id="GO:0005525">
    <property type="term" value="F:GTP binding"/>
    <property type="evidence" value="ECO:0007669"/>
    <property type="project" value="UniProtKB-KW"/>
</dbReference>
<dbReference type="InterPro" id="IPR052236">
    <property type="entry name" value="Small_GTPase_RasD"/>
</dbReference>
<dbReference type="SMART" id="SM00174">
    <property type="entry name" value="RHO"/>
    <property type="match status" value="1"/>
</dbReference>
<evidence type="ECO:0000256" key="3">
    <source>
        <dbReference type="ARBA" id="ARBA00022481"/>
    </source>
</evidence>
<organism evidence="9 10">
    <name type="scientific">Ramazzottius varieornatus</name>
    <name type="common">Water bear</name>
    <name type="synonym">Tardigrade</name>
    <dbReference type="NCBI Taxonomy" id="947166"/>
    <lineage>
        <taxon>Eukaryota</taxon>
        <taxon>Metazoa</taxon>
        <taxon>Ecdysozoa</taxon>
        <taxon>Tardigrada</taxon>
        <taxon>Eutardigrada</taxon>
        <taxon>Parachela</taxon>
        <taxon>Hypsibioidea</taxon>
        <taxon>Ramazzottiidae</taxon>
        <taxon>Ramazzottius</taxon>
    </lineage>
</organism>
<dbReference type="STRING" id="947166.A0A1D1VYK7"/>
<proteinExistence type="inferred from homology"/>
<evidence type="ECO:0000313" key="10">
    <source>
        <dbReference type="Proteomes" id="UP000186922"/>
    </source>
</evidence>
<feature type="region of interest" description="Disordered" evidence="8">
    <location>
        <begin position="273"/>
        <end position="311"/>
    </location>
</feature>
<dbReference type="NCBIfam" id="TIGR00231">
    <property type="entry name" value="small_GTP"/>
    <property type="match status" value="1"/>
</dbReference>
<dbReference type="GO" id="GO:0007165">
    <property type="term" value="P:signal transduction"/>
    <property type="evidence" value="ECO:0007669"/>
    <property type="project" value="TreeGrafter"/>
</dbReference>
<keyword evidence="4" id="KW-0342">GTP-binding</keyword>
<evidence type="ECO:0000256" key="1">
    <source>
        <dbReference type="ARBA" id="ARBA00004193"/>
    </source>
</evidence>
<protein>
    <recommendedName>
        <fullName evidence="11">Dexamethasone-induced Ras-related protein 1</fullName>
    </recommendedName>
</protein>
<keyword evidence="5" id="KW-0472">Membrane</keyword>
<dbReference type="PROSITE" id="PS51420">
    <property type="entry name" value="RHO"/>
    <property type="match status" value="1"/>
</dbReference>
<dbReference type="PANTHER" id="PTHR46149:SF3">
    <property type="entry name" value="MIP08469P"/>
    <property type="match status" value="1"/>
</dbReference>
<dbReference type="OrthoDB" id="265044at2759"/>
<dbReference type="PRINTS" id="PR00449">
    <property type="entry name" value="RASTRNSFRMNG"/>
</dbReference>
<dbReference type="PROSITE" id="PS51419">
    <property type="entry name" value="RAB"/>
    <property type="match status" value="1"/>
</dbReference>
<evidence type="ECO:0008006" key="11">
    <source>
        <dbReference type="Google" id="ProtNLM"/>
    </source>
</evidence>
<evidence type="ECO:0000256" key="2">
    <source>
        <dbReference type="ARBA" id="ARBA00022475"/>
    </source>
</evidence>
<reference evidence="9 10" key="1">
    <citation type="journal article" date="2016" name="Nat. Commun.">
        <title>Extremotolerant tardigrade genome and improved radiotolerance of human cultured cells by tardigrade-unique protein.</title>
        <authorList>
            <person name="Hashimoto T."/>
            <person name="Horikawa D.D."/>
            <person name="Saito Y."/>
            <person name="Kuwahara H."/>
            <person name="Kozuka-Hata H."/>
            <person name="Shin-I T."/>
            <person name="Minakuchi Y."/>
            <person name="Ohishi K."/>
            <person name="Motoyama A."/>
            <person name="Aizu T."/>
            <person name="Enomoto A."/>
            <person name="Kondo K."/>
            <person name="Tanaka S."/>
            <person name="Hara Y."/>
            <person name="Koshikawa S."/>
            <person name="Sagara H."/>
            <person name="Miura T."/>
            <person name="Yokobori S."/>
            <person name="Miyagawa K."/>
            <person name="Suzuki Y."/>
            <person name="Kubo T."/>
            <person name="Oyama M."/>
            <person name="Kohara Y."/>
            <person name="Fujiyama A."/>
            <person name="Arakawa K."/>
            <person name="Katayama T."/>
            <person name="Toyoda A."/>
            <person name="Kunieda T."/>
        </authorList>
    </citation>
    <scope>NUCLEOTIDE SEQUENCE [LARGE SCALE GENOMIC DNA]</scope>
    <source>
        <strain evidence="9 10">YOKOZUNA-1</strain>
    </source>
</reference>
<dbReference type="AlphaFoldDB" id="A0A1D1VYK7"/>
<name>A0A1D1VYK7_RAMVA</name>
<evidence type="ECO:0000256" key="6">
    <source>
        <dbReference type="ARBA" id="ARBA00023288"/>
    </source>
</evidence>
<dbReference type="InterPro" id="IPR027417">
    <property type="entry name" value="P-loop_NTPase"/>
</dbReference>
<accession>A0A1D1VYK7</accession>
<dbReference type="SUPFAM" id="SSF52540">
    <property type="entry name" value="P-loop containing nucleoside triphosphate hydrolases"/>
    <property type="match status" value="1"/>
</dbReference>
<feature type="compositionally biased region" description="Basic residues" evidence="8">
    <location>
        <begin position="280"/>
        <end position="290"/>
    </location>
</feature>
<evidence type="ECO:0000256" key="4">
    <source>
        <dbReference type="ARBA" id="ARBA00023134"/>
    </source>
</evidence>
<keyword evidence="6" id="KW-0449">Lipoprotein</keyword>
<dbReference type="Proteomes" id="UP000186922">
    <property type="component" value="Unassembled WGS sequence"/>
</dbReference>
<comment type="similarity">
    <text evidence="7">Belongs to the small GTPase superfamily. RasD family.</text>
</comment>
<keyword evidence="4" id="KW-0547">Nucleotide-binding</keyword>